<keyword evidence="4 6" id="KW-1133">Transmembrane helix</keyword>
<accession>A0ABW3EDM1</accession>
<dbReference type="PANTHER" id="PTHR23508:SF10">
    <property type="entry name" value="CARBOXYLIC ACID TRANSPORTER PROTEIN HOMOLOG"/>
    <property type="match status" value="1"/>
</dbReference>
<dbReference type="InterPro" id="IPR011701">
    <property type="entry name" value="MFS"/>
</dbReference>
<dbReference type="EMBL" id="JBHTIO010000033">
    <property type="protein sequence ID" value="MFD0897442.1"/>
    <property type="molecule type" value="Genomic_DNA"/>
</dbReference>
<feature type="transmembrane region" description="Helical" evidence="6">
    <location>
        <begin position="223"/>
        <end position="244"/>
    </location>
</feature>
<dbReference type="RefSeq" id="WP_137637966.1">
    <property type="nucleotide sequence ID" value="NZ_BJDN01000015.1"/>
</dbReference>
<dbReference type="SUPFAM" id="SSF103473">
    <property type="entry name" value="MFS general substrate transporter"/>
    <property type="match status" value="1"/>
</dbReference>
<dbReference type="InterPro" id="IPR020846">
    <property type="entry name" value="MFS_dom"/>
</dbReference>
<keyword evidence="3 6" id="KW-0812">Transmembrane</keyword>
<evidence type="ECO:0000256" key="2">
    <source>
        <dbReference type="ARBA" id="ARBA00022448"/>
    </source>
</evidence>
<feature type="transmembrane region" description="Helical" evidence="6">
    <location>
        <begin position="145"/>
        <end position="166"/>
    </location>
</feature>
<feature type="domain" description="Major facilitator superfamily (MFS) profile" evidence="7">
    <location>
        <begin position="20"/>
        <end position="405"/>
    </location>
</feature>
<keyword evidence="5 6" id="KW-0472">Membrane</keyword>
<name>A0ABW3EDM1_9LACO</name>
<organism evidence="8 9">
    <name type="scientific">Loigolactobacillus binensis</name>
    <dbReference type="NCBI Taxonomy" id="2559922"/>
    <lineage>
        <taxon>Bacteria</taxon>
        <taxon>Bacillati</taxon>
        <taxon>Bacillota</taxon>
        <taxon>Bacilli</taxon>
        <taxon>Lactobacillales</taxon>
        <taxon>Lactobacillaceae</taxon>
        <taxon>Loigolactobacillus</taxon>
    </lineage>
</organism>
<evidence type="ECO:0000256" key="1">
    <source>
        <dbReference type="ARBA" id="ARBA00004651"/>
    </source>
</evidence>
<dbReference type="Proteomes" id="UP001597104">
    <property type="component" value="Unassembled WGS sequence"/>
</dbReference>
<dbReference type="Gene3D" id="1.20.1250.20">
    <property type="entry name" value="MFS general substrate transporter like domains"/>
    <property type="match status" value="1"/>
</dbReference>
<evidence type="ECO:0000256" key="6">
    <source>
        <dbReference type="SAM" id="Phobius"/>
    </source>
</evidence>
<sequence length="407" mass="44309">METLIKQHASTSISPYQRKVIMSSAAGFGLENMDVMFLSFALSSIIATLHVSGTQAGLIASVTNLGMLVGGVIFGLLADRYGRVKVFSQTIFIFAIATAAMYFANTIWTVYLWRFVAGIGAGGEYGCGIALIAECFPQRQVGKMTSVAAIGGQIGAILAALLAALILPHFGWHGLFLCGVLPVILIFFVRRHLKESPAFTALQQDKRTHQKATITALFKTRRLAWQTTALTIMVMVQIAGYFGLMNWLPAIMQQRLGISAASSSLWMIATIIGMSLGMFVFGAIMDKFGARRAFIIFLIISAVAVFAITLANNQWTLLLAEVLIGFFSNGMYGGYGAVISRLYPVEIRATANNTIMNVGRAVGGFSSMVIGFLMDRYNLLIVMLFLSLLYVLSLLTLLTIRNLRMVN</sequence>
<feature type="transmembrane region" description="Helical" evidence="6">
    <location>
        <begin position="293"/>
        <end position="311"/>
    </location>
</feature>
<keyword evidence="2" id="KW-0813">Transport</keyword>
<evidence type="ECO:0000256" key="5">
    <source>
        <dbReference type="ARBA" id="ARBA00023136"/>
    </source>
</evidence>
<comment type="subcellular location">
    <subcellularLocation>
        <location evidence="1">Cell membrane</location>
        <topology evidence="1">Multi-pass membrane protein</topology>
    </subcellularLocation>
</comment>
<keyword evidence="9" id="KW-1185">Reference proteome</keyword>
<gene>
    <name evidence="8" type="ORF">ACFQZ7_06780</name>
</gene>
<dbReference type="Pfam" id="PF07690">
    <property type="entry name" value="MFS_1"/>
    <property type="match status" value="1"/>
</dbReference>
<reference evidence="9" key="1">
    <citation type="journal article" date="2019" name="Int. J. Syst. Evol. Microbiol.">
        <title>The Global Catalogue of Microorganisms (GCM) 10K type strain sequencing project: providing services to taxonomists for standard genome sequencing and annotation.</title>
        <authorList>
            <consortium name="The Broad Institute Genomics Platform"/>
            <consortium name="The Broad Institute Genome Sequencing Center for Infectious Disease"/>
            <person name="Wu L."/>
            <person name="Ma J."/>
        </authorList>
    </citation>
    <scope>NUCLEOTIDE SEQUENCE [LARGE SCALE GENOMIC DNA]</scope>
    <source>
        <strain evidence="9">CCM 8925</strain>
    </source>
</reference>
<feature type="transmembrane region" description="Helical" evidence="6">
    <location>
        <begin position="355"/>
        <end position="374"/>
    </location>
</feature>
<feature type="transmembrane region" description="Helical" evidence="6">
    <location>
        <begin position="58"/>
        <end position="79"/>
    </location>
</feature>
<feature type="transmembrane region" description="Helical" evidence="6">
    <location>
        <begin position="380"/>
        <end position="400"/>
    </location>
</feature>
<feature type="transmembrane region" description="Helical" evidence="6">
    <location>
        <begin position="317"/>
        <end position="343"/>
    </location>
</feature>
<feature type="transmembrane region" description="Helical" evidence="6">
    <location>
        <begin position="86"/>
        <end position="105"/>
    </location>
</feature>
<proteinExistence type="predicted"/>
<feature type="transmembrane region" description="Helical" evidence="6">
    <location>
        <begin position="111"/>
        <end position="133"/>
    </location>
</feature>
<dbReference type="PANTHER" id="PTHR23508">
    <property type="entry name" value="CARBOXYLIC ACID TRANSPORTER PROTEIN HOMOLOG"/>
    <property type="match status" value="1"/>
</dbReference>
<feature type="transmembrane region" description="Helical" evidence="6">
    <location>
        <begin position="20"/>
        <end position="46"/>
    </location>
</feature>
<evidence type="ECO:0000256" key="3">
    <source>
        <dbReference type="ARBA" id="ARBA00022692"/>
    </source>
</evidence>
<feature type="transmembrane region" description="Helical" evidence="6">
    <location>
        <begin position="172"/>
        <end position="189"/>
    </location>
</feature>
<evidence type="ECO:0000259" key="7">
    <source>
        <dbReference type="PROSITE" id="PS50850"/>
    </source>
</evidence>
<protein>
    <submittedName>
        <fullName evidence="8">MFS transporter</fullName>
    </submittedName>
</protein>
<comment type="caution">
    <text evidence="8">The sequence shown here is derived from an EMBL/GenBank/DDBJ whole genome shotgun (WGS) entry which is preliminary data.</text>
</comment>
<feature type="transmembrane region" description="Helical" evidence="6">
    <location>
        <begin position="264"/>
        <end position="284"/>
    </location>
</feature>
<evidence type="ECO:0000256" key="4">
    <source>
        <dbReference type="ARBA" id="ARBA00022989"/>
    </source>
</evidence>
<evidence type="ECO:0000313" key="8">
    <source>
        <dbReference type="EMBL" id="MFD0897442.1"/>
    </source>
</evidence>
<evidence type="ECO:0000313" key="9">
    <source>
        <dbReference type="Proteomes" id="UP001597104"/>
    </source>
</evidence>
<dbReference type="PROSITE" id="PS50850">
    <property type="entry name" value="MFS"/>
    <property type="match status" value="1"/>
</dbReference>
<dbReference type="InterPro" id="IPR036259">
    <property type="entry name" value="MFS_trans_sf"/>
</dbReference>